<evidence type="ECO:0000313" key="2">
    <source>
        <dbReference type="EMBL" id="ACR72530.1"/>
    </source>
</evidence>
<name>C4Z2F5_LACE2</name>
<reference evidence="2 3" key="1">
    <citation type="journal article" date="2009" name="Proc. Natl. Acad. Sci. U.S.A.">
        <title>Characterizing a model human gut microbiota composed of members of its two dominant bacterial phyla.</title>
        <authorList>
            <person name="Mahowald M.A."/>
            <person name="Rey F.E."/>
            <person name="Seedorf H."/>
            <person name="Turnbaugh P.J."/>
            <person name="Fulton R.S."/>
            <person name="Wollam A."/>
            <person name="Shah N."/>
            <person name="Wang C."/>
            <person name="Magrini V."/>
            <person name="Wilson R.K."/>
            <person name="Cantarel B.L."/>
            <person name="Coutinho P.M."/>
            <person name="Henrissat B."/>
            <person name="Crock L.W."/>
            <person name="Russell A."/>
            <person name="Verberkmoes N.C."/>
            <person name="Hettich R.L."/>
            <person name="Gordon J.I."/>
        </authorList>
    </citation>
    <scope>NUCLEOTIDE SEQUENCE [LARGE SCALE GENOMIC DNA]</scope>
    <source>
        <strain evidence="3">ATCC 27750 / DSM 3376 / VPI C15-48 / C15-B4</strain>
    </source>
</reference>
<dbReference type="STRING" id="515620.EUBELI_01538"/>
<protein>
    <submittedName>
        <fullName evidence="2">Uncharacterized protein</fullName>
    </submittedName>
</protein>
<feature type="region of interest" description="Disordered" evidence="1">
    <location>
        <begin position="22"/>
        <end position="48"/>
    </location>
</feature>
<dbReference type="HOGENOM" id="CLU_3152923_0_0_9"/>
<dbReference type="eggNOG" id="COG2887">
    <property type="taxonomic scope" value="Bacteria"/>
</dbReference>
<proteinExistence type="predicted"/>
<organism evidence="2 3">
    <name type="scientific">Lachnospira eligens (strain ATCC 27750 / DSM 3376 / VPI C15-48 / C15-B4)</name>
    <name type="common">Eubacterium eligens</name>
    <dbReference type="NCBI Taxonomy" id="515620"/>
    <lineage>
        <taxon>Bacteria</taxon>
        <taxon>Bacillati</taxon>
        <taxon>Bacillota</taxon>
        <taxon>Clostridia</taxon>
        <taxon>Lachnospirales</taxon>
        <taxon>Lachnospiraceae</taxon>
        <taxon>Lachnospira</taxon>
    </lineage>
</organism>
<dbReference type="Proteomes" id="UP000001476">
    <property type="component" value="Chromosome"/>
</dbReference>
<evidence type="ECO:0000256" key="1">
    <source>
        <dbReference type="SAM" id="MobiDB-lite"/>
    </source>
</evidence>
<gene>
    <name evidence="2" type="ordered locus">EUBELI_01538</name>
</gene>
<evidence type="ECO:0000313" key="3">
    <source>
        <dbReference type="Proteomes" id="UP000001476"/>
    </source>
</evidence>
<accession>C4Z2F5</accession>
<dbReference type="EMBL" id="CP001104">
    <property type="protein sequence ID" value="ACR72530.1"/>
    <property type="molecule type" value="Genomic_DNA"/>
</dbReference>
<dbReference type="Pfam" id="PF10926">
    <property type="entry name" value="DUF2800"/>
    <property type="match status" value="1"/>
</dbReference>
<keyword evidence="3" id="KW-1185">Reference proteome</keyword>
<dbReference type="InterPro" id="IPR021229">
    <property type="entry name" value="DUF2800"/>
</dbReference>
<sequence>MQKCLGKSRFDELLTAYIEKPQGKPTLVPESDKRPAMNNAKTDFMEEN</sequence>
<dbReference type="AlphaFoldDB" id="C4Z2F5"/>
<dbReference type="KEGG" id="eel:EUBELI_01538"/>